<name>A0A6G4U8D8_9ACTN</name>
<comment type="caution">
    <text evidence="1">The sequence shown here is derived from an EMBL/GenBank/DDBJ whole genome shotgun (WGS) entry which is preliminary data.</text>
</comment>
<gene>
    <name evidence="1" type="ORF">G5C51_29335</name>
</gene>
<evidence type="ECO:0000313" key="2">
    <source>
        <dbReference type="Proteomes" id="UP000481583"/>
    </source>
</evidence>
<evidence type="ECO:0000313" key="1">
    <source>
        <dbReference type="EMBL" id="NGN67990.1"/>
    </source>
</evidence>
<accession>A0A6G4U8D8</accession>
<protein>
    <submittedName>
        <fullName evidence="1">Uncharacterized protein</fullName>
    </submittedName>
</protein>
<dbReference type="AlphaFoldDB" id="A0A6G4U8D8"/>
<reference evidence="1 2" key="1">
    <citation type="submission" date="2020-02" db="EMBL/GenBank/DDBJ databases">
        <title>Whole-genome analyses of novel actinobacteria.</title>
        <authorList>
            <person name="Sahin N."/>
        </authorList>
    </citation>
    <scope>NUCLEOTIDE SEQUENCE [LARGE SCALE GENOMIC DNA]</scope>
    <source>
        <strain evidence="1 2">A7024</strain>
    </source>
</reference>
<sequence length="304" mass="33517">MTTALAPPELRRDRYIQDVLALTDRLSLRGLADRDDLVHRARHPGGRTVVAALGSTLPERYLLVIHGFRLAQYLRSRFADDTQVHARGLFAEPHKSGPGEELHVIGIDDRSGRILRYVSLTGAADRRRLPLADPRRGRFPVEVAHGIRLFDLVPAAAGADTGQVWEIKRLMRGGADAAAPGLLRMRMSLELMLGFYTALGRLDPAPAYLIGDGEEGLAIRRLLRSLKHITVIEGTHPALPPGDLLAPAYVHRREVKPFVAQAPHGAELAELLRWLREALAAPDPLAGFRELVGRVHGEVKRVRA</sequence>
<proteinExistence type="predicted"/>
<dbReference type="RefSeq" id="WP_165241518.1">
    <property type="nucleotide sequence ID" value="NZ_JAAKZV010000175.1"/>
</dbReference>
<organism evidence="1 2">
    <name type="scientific">Streptomyces coryli</name>
    <dbReference type="NCBI Taxonomy" id="1128680"/>
    <lineage>
        <taxon>Bacteria</taxon>
        <taxon>Bacillati</taxon>
        <taxon>Actinomycetota</taxon>
        <taxon>Actinomycetes</taxon>
        <taxon>Kitasatosporales</taxon>
        <taxon>Streptomycetaceae</taxon>
        <taxon>Streptomyces</taxon>
    </lineage>
</organism>
<dbReference type="EMBL" id="JAAKZV010000175">
    <property type="protein sequence ID" value="NGN67990.1"/>
    <property type="molecule type" value="Genomic_DNA"/>
</dbReference>
<dbReference type="Proteomes" id="UP000481583">
    <property type="component" value="Unassembled WGS sequence"/>
</dbReference>
<keyword evidence="2" id="KW-1185">Reference proteome</keyword>